<proteinExistence type="predicted"/>
<evidence type="ECO:0000313" key="2">
    <source>
        <dbReference type="Proteomes" id="UP000799291"/>
    </source>
</evidence>
<evidence type="ECO:0000313" key="1">
    <source>
        <dbReference type="EMBL" id="KAF2689390.1"/>
    </source>
</evidence>
<name>A0A6G1JGP0_9PLEO</name>
<keyword evidence="2" id="KW-1185">Reference proteome</keyword>
<dbReference type="OrthoDB" id="3946766at2759"/>
<dbReference type="InterPro" id="IPR027417">
    <property type="entry name" value="P-loop_NTPase"/>
</dbReference>
<accession>A0A6G1JGP0</accession>
<gene>
    <name evidence="1" type="ORF">K458DRAFT_400159</name>
</gene>
<organism evidence="1 2">
    <name type="scientific">Lentithecium fluviatile CBS 122367</name>
    <dbReference type="NCBI Taxonomy" id="1168545"/>
    <lineage>
        <taxon>Eukaryota</taxon>
        <taxon>Fungi</taxon>
        <taxon>Dikarya</taxon>
        <taxon>Ascomycota</taxon>
        <taxon>Pezizomycotina</taxon>
        <taxon>Dothideomycetes</taxon>
        <taxon>Pleosporomycetidae</taxon>
        <taxon>Pleosporales</taxon>
        <taxon>Massarineae</taxon>
        <taxon>Lentitheciaceae</taxon>
        <taxon>Lentithecium</taxon>
    </lineage>
</organism>
<dbReference type="EMBL" id="MU005572">
    <property type="protein sequence ID" value="KAF2689390.1"/>
    <property type="molecule type" value="Genomic_DNA"/>
</dbReference>
<sequence length="100" mass="11370">MRGYLDQLDEFTKYFFEQCVDVVFVTCSTVCQDDPRHFEAGMIYADETGQAALQDHCRAAAPLIDTLWAFHQTGDHKQLGSVVTVEDANEARNKLDEPHF</sequence>
<dbReference type="Proteomes" id="UP000799291">
    <property type="component" value="Unassembled WGS sequence"/>
</dbReference>
<reference evidence="1" key="1">
    <citation type="journal article" date="2020" name="Stud. Mycol.">
        <title>101 Dothideomycetes genomes: a test case for predicting lifestyles and emergence of pathogens.</title>
        <authorList>
            <person name="Haridas S."/>
            <person name="Albert R."/>
            <person name="Binder M."/>
            <person name="Bloem J."/>
            <person name="Labutti K."/>
            <person name="Salamov A."/>
            <person name="Andreopoulos B."/>
            <person name="Baker S."/>
            <person name="Barry K."/>
            <person name="Bills G."/>
            <person name="Bluhm B."/>
            <person name="Cannon C."/>
            <person name="Castanera R."/>
            <person name="Culley D."/>
            <person name="Daum C."/>
            <person name="Ezra D."/>
            <person name="Gonzalez J."/>
            <person name="Henrissat B."/>
            <person name="Kuo A."/>
            <person name="Liang C."/>
            <person name="Lipzen A."/>
            <person name="Lutzoni F."/>
            <person name="Magnuson J."/>
            <person name="Mondo S."/>
            <person name="Nolan M."/>
            <person name="Ohm R."/>
            <person name="Pangilinan J."/>
            <person name="Park H.-J."/>
            <person name="Ramirez L."/>
            <person name="Alfaro M."/>
            <person name="Sun H."/>
            <person name="Tritt A."/>
            <person name="Yoshinaga Y."/>
            <person name="Zwiers L.-H."/>
            <person name="Turgeon B."/>
            <person name="Goodwin S."/>
            <person name="Spatafora J."/>
            <person name="Crous P."/>
            <person name="Grigoriev I."/>
        </authorList>
    </citation>
    <scope>NUCLEOTIDE SEQUENCE</scope>
    <source>
        <strain evidence="1">CBS 122367</strain>
    </source>
</reference>
<dbReference type="AlphaFoldDB" id="A0A6G1JGP0"/>
<dbReference type="Gene3D" id="3.40.50.300">
    <property type="entry name" value="P-loop containing nucleotide triphosphate hydrolases"/>
    <property type="match status" value="1"/>
</dbReference>
<protein>
    <submittedName>
        <fullName evidence="1">Uncharacterized protein</fullName>
    </submittedName>
</protein>